<dbReference type="EMBL" id="JACHYB010000001">
    <property type="protein sequence ID" value="MBB3186188.1"/>
    <property type="molecule type" value="Genomic_DNA"/>
</dbReference>
<dbReference type="GO" id="GO:0016114">
    <property type="term" value="P:terpenoid biosynthetic process"/>
    <property type="evidence" value="ECO:0007669"/>
    <property type="project" value="InterPro"/>
</dbReference>
<dbReference type="GO" id="GO:0019288">
    <property type="term" value="P:isopentenyl diphosphate biosynthetic process, methylerythritol 4-phosphate pathway"/>
    <property type="evidence" value="ECO:0007669"/>
    <property type="project" value="UniProtKB-UniRule"/>
</dbReference>
<feature type="binding site" evidence="7">
    <location>
        <position position="498"/>
    </location>
    <ligand>
        <name>[4Fe-4S] cluster</name>
        <dbReference type="ChEBI" id="CHEBI:49883"/>
    </ligand>
</feature>
<dbReference type="PIRSF" id="PIRSF037336">
    <property type="entry name" value="IspG_like"/>
    <property type="match status" value="1"/>
</dbReference>
<dbReference type="GO" id="GO:0141197">
    <property type="term" value="F:4-hydroxy-3-methylbut-2-enyl-diphosphate synthase activity (flavodoxin)"/>
    <property type="evidence" value="ECO:0007669"/>
    <property type="project" value="UniProtKB-EC"/>
</dbReference>
<feature type="binding site" evidence="7">
    <location>
        <position position="501"/>
    </location>
    <ligand>
        <name>[4Fe-4S] cluster</name>
        <dbReference type="ChEBI" id="CHEBI:49883"/>
    </ligand>
</feature>
<dbReference type="GO" id="GO:0051539">
    <property type="term" value="F:4 iron, 4 sulfur cluster binding"/>
    <property type="evidence" value="ECO:0007669"/>
    <property type="project" value="UniProtKB-UniRule"/>
</dbReference>
<evidence type="ECO:0000313" key="11">
    <source>
        <dbReference type="Proteomes" id="UP000544222"/>
    </source>
</evidence>
<evidence type="ECO:0000256" key="4">
    <source>
        <dbReference type="ARBA" id="ARBA00023004"/>
    </source>
</evidence>
<dbReference type="Pfam" id="PF26540">
    <property type="entry name" value="GcpE_C"/>
    <property type="match status" value="1"/>
</dbReference>
<evidence type="ECO:0000256" key="2">
    <source>
        <dbReference type="ARBA" id="ARBA00022723"/>
    </source>
</evidence>
<proteinExistence type="inferred from homology"/>
<gene>
    <name evidence="7" type="primary">ispG</name>
    <name evidence="10" type="ORF">FHX64_000351</name>
</gene>
<dbReference type="InterPro" id="IPR058578">
    <property type="entry name" value="IspG_TIM"/>
</dbReference>
<keyword evidence="2 7" id="KW-0479">Metal-binding</keyword>
<dbReference type="Proteomes" id="UP000544222">
    <property type="component" value="Unassembled WGS sequence"/>
</dbReference>
<dbReference type="InterPro" id="IPR017178">
    <property type="entry name" value="IspG_atypical"/>
</dbReference>
<accession>A0A7W5DP70</accession>
<keyword evidence="5 7" id="KW-0411">Iron-sulfur</keyword>
<dbReference type="GO" id="GO:0005506">
    <property type="term" value="F:iron ion binding"/>
    <property type="evidence" value="ECO:0007669"/>
    <property type="project" value="InterPro"/>
</dbReference>
<sequence length="699" mass="78707">MKNENHLLYCDNLFNYNRLHTHQVVIGSLRLGDNQPIRIQSMTNTSTMDTESSVAQASRIFDAGGELVRLTAQGVREAENLKLIRKALSEKGYMQPISADIHFNPNAAELAAQYVEKVRINPGNFVDAARTFRKLEYTDEEYQQEIQKIRDRLLPLLSICRSHHTVLRLGVNHGSLSDRIMSRYGNSAAGMVESCMEFLRICREVDFNDVVISIKASNTLMMVQAVRLFVSKMKQEGMDYPLHLGVTEAGDGEDGRLKSAVGIGALLSDGIGDTIRVSLSEAPENEVLVARKMIDYIEQRIDHKKIMAEPCETFNSYEYSRRETFRIQMMGDNQPPVVIGTEQGEGALHPDLLLNDAPVYAVSQWLEKSNSDDLSFLKLQYTELTPELIEQLKTSQHTVILLSSDHVNAIGEMRAFFHMLLRYQCKIPVVIHRNYQESDLETFQIKAAADLGVLFLDGFGDGLFLENTLLPVSQVIETTFGILQASRVRVSKTEYIACPGCGRTMFDLQSTLARVKYATQHLVGLKIGVMGCVVNGPGEMADSDFGYVGAGKGRISLYHRHECVEKNIPEEEAVEKLLAYIGNHTPHISVDVLYVLNNDDVTVFEVKRLDLPESIDSLKKYQWFFVDKHAHTLVSLTFRSMVNGDQNHERDFTEGSLQFDDSQGVFTNSENKFMLTNDASLTLEDWVLKAVNTFFVNSK</sequence>
<evidence type="ECO:0000256" key="7">
    <source>
        <dbReference type="HAMAP-Rule" id="MF_00159"/>
    </source>
</evidence>
<evidence type="ECO:0000259" key="9">
    <source>
        <dbReference type="Pfam" id="PF26540"/>
    </source>
</evidence>
<feature type="domain" description="IspG C-terminal" evidence="9">
    <location>
        <begin position="494"/>
        <end position="581"/>
    </location>
</feature>
<dbReference type="Pfam" id="PF04551">
    <property type="entry name" value="GcpE"/>
    <property type="match status" value="1"/>
</dbReference>
<comment type="catalytic activity">
    <reaction evidence="7">
        <text>(2E)-4-hydroxy-3-methylbut-2-enyl diphosphate + oxidized [flavodoxin] + H2O + 2 H(+) = 2-C-methyl-D-erythritol 2,4-cyclic diphosphate + reduced [flavodoxin]</text>
        <dbReference type="Rhea" id="RHEA:43604"/>
        <dbReference type="Rhea" id="RHEA-COMP:10622"/>
        <dbReference type="Rhea" id="RHEA-COMP:10623"/>
        <dbReference type="ChEBI" id="CHEBI:15377"/>
        <dbReference type="ChEBI" id="CHEBI:15378"/>
        <dbReference type="ChEBI" id="CHEBI:57618"/>
        <dbReference type="ChEBI" id="CHEBI:58210"/>
        <dbReference type="ChEBI" id="CHEBI:58483"/>
        <dbReference type="ChEBI" id="CHEBI:128753"/>
        <dbReference type="EC" id="1.17.7.3"/>
    </reaction>
</comment>
<keyword evidence="6 7" id="KW-0414">Isoprene biosynthesis</keyword>
<dbReference type="InterPro" id="IPR058579">
    <property type="entry name" value="IspG_C"/>
</dbReference>
<dbReference type="InterPro" id="IPR045854">
    <property type="entry name" value="NO2/SO3_Rdtase_4Fe4S_sf"/>
</dbReference>
<organism evidence="10 11">
    <name type="scientific">Microbacter margulisiae</name>
    <dbReference type="NCBI Taxonomy" id="1350067"/>
    <lineage>
        <taxon>Bacteria</taxon>
        <taxon>Pseudomonadati</taxon>
        <taxon>Bacteroidota</taxon>
        <taxon>Bacteroidia</taxon>
        <taxon>Bacteroidales</taxon>
        <taxon>Porphyromonadaceae</taxon>
        <taxon>Microbacter</taxon>
    </lineage>
</organism>
<comment type="pathway">
    <text evidence="7">Isoprenoid biosynthesis; isopentenyl diphosphate biosynthesis via DXP pathway; isopentenyl diphosphate from 1-deoxy-D-xylulose 5-phosphate: step 5/6.</text>
</comment>
<name>A0A7W5DP70_9PORP</name>
<comment type="caution">
    <text evidence="10">The sequence shown here is derived from an EMBL/GenBank/DDBJ whole genome shotgun (WGS) entry which is preliminary data.</text>
</comment>
<dbReference type="AlphaFoldDB" id="A0A7W5DP70"/>
<feature type="binding site" evidence="7">
    <location>
        <position position="539"/>
    </location>
    <ligand>
        <name>[4Fe-4S] cluster</name>
        <dbReference type="ChEBI" id="CHEBI:49883"/>
    </ligand>
</feature>
<protein>
    <recommendedName>
        <fullName evidence="7">4-hydroxy-3-methylbut-2-en-1-yl diphosphate synthase (flavodoxin)</fullName>
        <ecNumber evidence="7">1.17.7.3</ecNumber>
    </recommendedName>
    <alternativeName>
        <fullName evidence="7">1-hydroxy-2-methyl-2-(E)-butenyl 4-diphosphate synthase</fullName>
    </alternativeName>
</protein>
<reference evidence="10 11" key="1">
    <citation type="submission" date="2020-08" db="EMBL/GenBank/DDBJ databases">
        <title>Genomic Encyclopedia of Type Strains, Phase IV (KMG-IV): sequencing the most valuable type-strain genomes for metagenomic binning, comparative biology and taxonomic classification.</title>
        <authorList>
            <person name="Goeker M."/>
        </authorList>
    </citation>
    <scope>NUCLEOTIDE SEQUENCE [LARGE SCALE GENOMIC DNA]</scope>
    <source>
        <strain evidence="10 11">DSM 27471</strain>
    </source>
</reference>
<dbReference type="SUPFAM" id="SSF56014">
    <property type="entry name" value="Nitrite and sulphite reductase 4Fe-4S domain-like"/>
    <property type="match status" value="1"/>
</dbReference>
<dbReference type="FunFam" id="3.20.20.20:FF:000005">
    <property type="entry name" value="4-hydroxy-3-methylbut-2-en-1-yl diphosphate synthase (flavodoxin)"/>
    <property type="match status" value="1"/>
</dbReference>
<keyword evidence="11" id="KW-1185">Reference proteome</keyword>
<dbReference type="PANTHER" id="PTHR30454">
    <property type="entry name" value="4-HYDROXY-3-METHYLBUT-2-EN-1-YL DIPHOSPHATE SYNTHASE"/>
    <property type="match status" value="1"/>
</dbReference>
<feature type="domain" description="IspG TIM-barrel" evidence="8">
    <location>
        <begin position="21"/>
        <end position="290"/>
    </location>
</feature>
<dbReference type="HAMAP" id="MF_00159">
    <property type="entry name" value="IspG"/>
    <property type="match status" value="1"/>
</dbReference>
<dbReference type="InterPro" id="IPR011005">
    <property type="entry name" value="Dihydropteroate_synth-like_sf"/>
</dbReference>
<dbReference type="InterPro" id="IPR004588">
    <property type="entry name" value="IspG_bac-typ"/>
</dbReference>
<dbReference type="PANTHER" id="PTHR30454:SF0">
    <property type="entry name" value="4-HYDROXY-3-METHYLBUT-2-EN-1-YL DIPHOSPHATE SYNTHASE (FERREDOXIN), CHLOROPLASTIC"/>
    <property type="match status" value="1"/>
</dbReference>
<evidence type="ECO:0000256" key="3">
    <source>
        <dbReference type="ARBA" id="ARBA00023002"/>
    </source>
</evidence>
<dbReference type="Gene3D" id="3.20.20.20">
    <property type="entry name" value="Dihydropteroate synthase-like"/>
    <property type="match status" value="1"/>
</dbReference>
<comment type="cofactor">
    <cofactor evidence="7">
        <name>[4Fe-4S] cluster</name>
        <dbReference type="ChEBI" id="CHEBI:49883"/>
    </cofactor>
    <text evidence="7">Binds 1 [4Fe-4S] cluster.</text>
</comment>
<keyword evidence="3 7" id="KW-0560">Oxidoreductase</keyword>
<dbReference type="EC" id="1.17.7.3" evidence="7"/>
<dbReference type="Gene3D" id="3.30.413.10">
    <property type="entry name" value="Sulfite Reductase Hemoprotein, domain 1"/>
    <property type="match status" value="1"/>
</dbReference>
<feature type="binding site" evidence="7">
    <location>
        <position position="532"/>
    </location>
    <ligand>
        <name>[4Fe-4S] cluster</name>
        <dbReference type="ChEBI" id="CHEBI:49883"/>
    </ligand>
</feature>
<evidence type="ECO:0000256" key="5">
    <source>
        <dbReference type="ARBA" id="ARBA00023014"/>
    </source>
</evidence>
<evidence type="ECO:0000256" key="1">
    <source>
        <dbReference type="ARBA" id="ARBA00022485"/>
    </source>
</evidence>
<dbReference type="NCBIfam" id="TIGR00612">
    <property type="entry name" value="ispG_gcpE"/>
    <property type="match status" value="1"/>
</dbReference>
<evidence type="ECO:0000256" key="6">
    <source>
        <dbReference type="ARBA" id="ARBA00023229"/>
    </source>
</evidence>
<keyword evidence="4 7" id="KW-0408">Iron</keyword>
<dbReference type="GO" id="GO:0046429">
    <property type="term" value="F:4-hydroxy-3-methylbut-2-en-1-yl diphosphate synthase activity (ferredoxin)"/>
    <property type="evidence" value="ECO:0007669"/>
    <property type="project" value="UniProtKB-UniRule"/>
</dbReference>
<evidence type="ECO:0000313" key="10">
    <source>
        <dbReference type="EMBL" id="MBB3186188.1"/>
    </source>
</evidence>
<dbReference type="UniPathway" id="UPA00056">
    <property type="reaction ID" value="UER00096"/>
</dbReference>
<keyword evidence="1 7" id="KW-0004">4Fe-4S</keyword>
<evidence type="ECO:0000259" key="8">
    <source>
        <dbReference type="Pfam" id="PF04551"/>
    </source>
</evidence>
<comment type="similarity">
    <text evidence="7">Belongs to the IspG family.</text>
</comment>
<comment type="function">
    <text evidence="7">Converts 2C-methyl-D-erythritol 2,4-cyclodiphosphate (ME-2,4cPP) into 1-hydroxy-2-methyl-2-(E)-butenyl 4-diphosphate.</text>
</comment>